<evidence type="ECO:0000256" key="3">
    <source>
        <dbReference type="SAM" id="MobiDB-lite"/>
    </source>
</evidence>
<dbReference type="SUPFAM" id="SSF46689">
    <property type="entry name" value="Homeodomain-like"/>
    <property type="match status" value="1"/>
</dbReference>
<proteinExistence type="predicted"/>
<gene>
    <name evidence="5" type="ORF">ACFPZI_18140</name>
</gene>
<reference evidence="6" key="1">
    <citation type="journal article" date="2019" name="Int. J. Syst. Evol. Microbiol.">
        <title>The Global Catalogue of Microorganisms (GCM) 10K type strain sequencing project: providing services to taxonomists for standard genome sequencing and annotation.</title>
        <authorList>
            <consortium name="The Broad Institute Genomics Platform"/>
            <consortium name="The Broad Institute Genome Sequencing Center for Infectious Disease"/>
            <person name="Wu L."/>
            <person name="Ma J."/>
        </authorList>
    </citation>
    <scope>NUCLEOTIDE SEQUENCE [LARGE SCALE GENOMIC DNA]</scope>
    <source>
        <strain evidence="6">JCM 10411</strain>
    </source>
</reference>
<dbReference type="Proteomes" id="UP001596180">
    <property type="component" value="Unassembled WGS sequence"/>
</dbReference>
<sequence>MTGSRHQDANGEGKRPLGRPRRVIDPDALATTVAKLYAEEGHDGVSVTAAADRLNVSRATLYRTYPTKEHIIAVLFERSTKELTEAAEKIVAGEDTPREKLEALITLQVDAAVRMRGYLPVFFGGGGLPQDSYERWRSFSRHYESLWVKVLKDAIKDGLLVEADPVVTARLLLGQCLWVSRWYRPGSKYTRKVITEAALALLPQAPPRGPEGVGPQES</sequence>
<dbReference type="Gene3D" id="1.10.10.60">
    <property type="entry name" value="Homeodomain-like"/>
    <property type="match status" value="1"/>
</dbReference>
<feature type="region of interest" description="Disordered" evidence="3">
    <location>
        <begin position="1"/>
        <end position="23"/>
    </location>
</feature>
<comment type="caution">
    <text evidence="5">The sequence shown here is derived from an EMBL/GenBank/DDBJ whole genome shotgun (WGS) entry which is preliminary data.</text>
</comment>
<protein>
    <submittedName>
        <fullName evidence="5">TetR/AcrR family transcriptional regulator</fullName>
    </submittedName>
</protein>
<evidence type="ECO:0000256" key="2">
    <source>
        <dbReference type="PROSITE-ProRule" id="PRU00335"/>
    </source>
</evidence>
<feature type="compositionally biased region" description="Basic and acidic residues" evidence="3">
    <location>
        <begin position="1"/>
        <end position="15"/>
    </location>
</feature>
<evidence type="ECO:0000313" key="6">
    <source>
        <dbReference type="Proteomes" id="UP001596180"/>
    </source>
</evidence>
<accession>A0ABW1DYE6</accession>
<evidence type="ECO:0000256" key="1">
    <source>
        <dbReference type="ARBA" id="ARBA00023125"/>
    </source>
</evidence>
<feature type="domain" description="HTH tetR-type" evidence="4">
    <location>
        <begin position="23"/>
        <end position="83"/>
    </location>
</feature>
<dbReference type="Pfam" id="PF17932">
    <property type="entry name" value="TetR_C_24"/>
    <property type="match status" value="1"/>
</dbReference>
<dbReference type="RefSeq" id="WP_355897576.1">
    <property type="nucleotide sequence ID" value="NZ_JBHSOA010000037.1"/>
</dbReference>
<dbReference type="EMBL" id="JBHSOA010000037">
    <property type="protein sequence ID" value="MFC5853658.1"/>
    <property type="molecule type" value="Genomic_DNA"/>
</dbReference>
<dbReference type="InterPro" id="IPR050109">
    <property type="entry name" value="HTH-type_TetR-like_transc_reg"/>
</dbReference>
<dbReference type="PROSITE" id="PS50977">
    <property type="entry name" value="HTH_TETR_2"/>
    <property type="match status" value="1"/>
</dbReference>
<organism evidence="5 6">
    <name type="scientific">Streptomyces chlorus</name>
    <dbReference type="NCBI Taxonomy" id="887452"/>
    <lineage>
        <taxon>Bacteria</taxon>
        <taxon>Bacillati</taxon>
        <taxon>Actinomycetota</taxon>
        <taxon>Actinomycetes</taxon>
        <taxon>Kitasatosporales</taxon>
        <taxon>Streptomycetaceae</taxon>
        <taxon>Streptomyces</taxon>
    </lineage>
</organism>
<evidence type="ECO:0000313" key="5">
    <source>
        <dbReference type="EMBL" id="MFC5853658.1"/>
    </source>
</evidence>
<feature type="DNA-binding region" description="H-T-H motif" evidence="2">
    <location>
        <begin position="46"/>
        <end position="65"/>
    </location>
</feature>
<evidence type="ECO:0000259" key="4">
    <source>
        <dbReference type="PROSITE" id="PS50977"/>
    </source>
</evidence>
<dbReference type="PANTHER" id="PTHR30055:SF237">
    <property type="entry name" value="TRANSCRIPTIONAL REPRESSOR MCE3R"/>
    <property type="match status" value="1"/>
</dbReference>
<dbReference type="InterPro" id="IPR009057">
    <property type="entry name" value="Homeodomain-like_sf"/>
</dbReference>
<dbReference type="Pfam" id="PF00440">
    <property type="entry name" value="TetR_N"/>
    <property type="match status" value="1"/>
</dbReference>
<dbReference type="InterPro" id="IPR041490">
    <property type="entry name" value="KstR2_TetR_C"/>
</dbReference>
<dbReference type="InterPro" id="IPR036271">
    <property type="entry name" value="Tet_transcr_reg_TetR-rel_C_sf"/>
</dbReference>
<dbReference type="PANTHER" id="PTHR30055">
    <property type="entry name" value="HTH-TYPE TRANSCRIPTIONAL REGULATOR RUTR"/>
    <property type="match status" value="1"/>
</dbReference>
<keyword evidence="1 2" id="KW-0238">DNA-binding</keyword>
<dbReference type="InterPro" id="IPR001647">
    <property type="entry name" value="HTH_TetR"/>
</dbReference>
<name>A0ABW1DYE6_9ACTN</name>
<dbReference type="SUPFAM" id="SSF48498">
    <property type="entry name" value="Tetracyclin repressor-like, C-terminal domain"/>
    <property type="match status" value="1"/>
</dbReference>
<keyword evidence="6" id="KW-1185">Reference proteome</keyword>
<dbReference type="Gene3D" id="1.10.357.10">
    <property type="entry name" value="Tetracycline Repressor, domain 2"/>
    <property type="match status" value="1"/>
</dbReference>